<dbReference type="Pfam" id="PF02769">
    <property type="entry name" value="AIRS_C"/>
    <property type="match status" value="1"/>
</dbReference>
<evidence type="ECO:0000313" key="5">
    <source>
        <dbReference type="EMBL" id="GGY46180.1"/>
    </source>
</evidence>
<comment type="function">
    <text evidence="2">Catalyzes the ATP-dependent phosphorylation of thiamine-monophosphate (TMP) to form thiamine-pyrophosphate (TPP), the active form of vitamin B1.</text>
</comment>
<comment type="similarity">
    <text evidence="2">Belongs to the thiamine-monophosphate kinase family.</text>
</comment>
<dbReference type="OrthoDB" id="9802811at2"/>
<keyword evidence="2 6" id="KW-0808">Transferase</keyword>
<feature type="binding site" evidence="2">
    <location>
        <position position="45"/>
    </location>
    <ligand>
        <name>Mg(2+)</name>
        <dbReference type="ChEBI" id="CHEBI:18420"/>
        <label>2</label>
    </ligand>
</feature>
<feature type="binding site" evidence="2">
    <location>
        <begin position="119"/>
        <end position="120"/>
    </location>
    <ligand>
        <name>ATP</name>
        <dbReference type="ChEBI" id="CHEBI:30616"/>
    </ligand>
</feature>
<dbReference type="GO" id="GO:0005524">
    <property type="term" value="F:ATP binding"/>
    <property type="evidence" value="ECO:0007669"/>
    <property type="project" value="UniProtKB-UniRule"/>
</dbReference>
<feature type="binding site" evidence="2">
    <location>
        <position position="211"/>
    </location>
    <ligand>
        <name>Mg(2+)</name>
        <dbReference type="ChEBI" id="CHEBI:18420"/>
        <label>3</label>
    </ligand>
</feature>
<organism evidence="5 8">
    <name type="scientific">Pseudoduganella albidiflava</name>
    <dbReference type="NCBI Taxonomy" id="321983"/>
    <lineage>
        <taxon>Bacteria</taxon>
        <taxon>Pseudomonadati</taxon>
        <taxon>Pseudomonadota</taxon>
        <taxon>Betaproteobacteria</taxon>
        <taxon>Burkholderiales</taxon>
        <taxon>Oxalobacteraceae</taxon>
        <taxon>Telluria group</taxon>
        <taxon>Pseudoduganella</taxon>
    </lineage>
</organism>
<dbReference type="InterPro" id="IPR036921">
    <property type="entry name" value="PurM-like_N_sf"/>
</dbReference>
<feature type="binding site" evidence="2">
    <location>
        <position position="213"/>
    </location>
    <ligand>
        <name>ATP</name>
        <dbReference type="ChEBI" id="CHEBI:30616"/>
    </ligand>
</feature>
<evidence type="ECO:0000256" key="2">
    <source>
        <dbReference type="HAMAP-Rule" id="MF_02128"/>
    </source>
</evidence>
<dbReference type="AlphaFoldDB" id="A0A411WS65"/>
<dbReference type="HAMAP" id="MF_02128">
    <property type="entry name" value="TMP_kinase"/>
    <property type="match status" value="1"/>
</dbReference>
<keyword evidence="7" id="KW-1185">Reference proteome</keyword>
<evidence type="ECO:0000313" key="6">
    <source>
        <dbReference type="EMBL" id="QBH99612.1"/>
    </source>
</evidence>
<dbReference type="InterPro" id="IPR010918">
    <property type="entry name" value="PurM-like_C_dom"/>
</dbReference>
<evidence type="ECO:0000259" key="3">
    <source>
        <dbReference type="Pfam" id="PF00586"/>
    </source>
</evidence>
<evidence type="ECO:0000313" key="7">
    <source>
        <dbReference type="Proteomes" id="UP000292307"/>
    </source>
</evidence>
<evidence type="ECO:0000259" key="4">
    <source>
        <dbReference type="Pfam" id="PF02769"/>
    </source>
</evidence>
<feature type="binding site" evidence="2">
    <location>
        <position position="44"/>
    </location>
    <ligand>
        <name>Mg(2+)</name>
        <dbReference type="ChEBI" id="CHEBI:18420"/>
        <label>1</label>
    </ligand>
</feature>
<feature type="binding site" evidence="2">
    <location>
        <position position="120"/>
    </location>
    <ligand>
        <name>Mg(2+)</name>
        <dbReference type="ChEBI" id="CHEBI:18420"/>
        <label>1</label>
    </ligand>
</feature>
<dbReference type="GO" id="GO:0009228">
    <property type="term" value="P:thiamine biosynthetic process"/>
    <property type="evidence" value="ECO:0007669"/>
    <property type="project" value="UniProtKB-KW"/>
</dbReference>
<dbReference type="Proteomes" id="UP000628442">
    <property type="component" value="Unassembled WGS sequence"/>
</dbReference>
<dbReference type="PANTHER" id="PTHR30270:SF0">
    <property type="entry name" value="THIAMINE-MONOPHOSPHATE KINASE"/>
    <property type="match status" value="1"/>
</dbReference>
<dbReference type="InterPro" id="IPR016188">
    <property type="entry name" value="PurM-like_N"/>
</dbReference>
<reference evidence="5" key="1">
    <citation type="journal article" date="2014" name="Int. J. Syst. Evol. Microbiol.">
        <title>Complete genome sequence of Corynebacterium casei LMG S-19264T (=DSM 44701T), isolated from a smear-ripened cheese.</title>
        <authorList>
            <consortium name="US DOE Joint Genome Institute (JGI-PGF)"/>
            <person name="Walter F."/>
            <person name="Albersmeier A."/>
            <person name="Kalinowski J."/>
            <person name="Ruckert C."/>
        </authorList>
    </citation>
    <scope>NUCLEOTIDE SEQUENCE</scope>
    <source>
        <strain evidence="5">KCTC 12343</strain>
    </source>
</reference>
<gene>
    <name evidence="2 5" type="primary">thiL</name>
    <name evidence="6" type="ORF">EYF70_01195</name>
    <name evidence="5" type="ORF">GCM10007387_30410</name>
</gene>
<dbReference type="SUPFAM" id="SSF56042">
    <property type="entry name" value="PurM C-terminal domain-like"/>
    <property type="match status" value="1"/>
</dbReference>
<dbReference type="NCBIfam" id="TIGR01379">
    <property type="entry name" value="thiL"/>
    <property type="match status" value="1"/>
</dbReference>
<evidence type="ECO:0000313" key="8">
    <source>
        <dbReference type="Proteomes" id="UP000628442"/>
    </source>
</evidence>
<comment type="caution">
    <text evidence="2">Lacks conserved residue(s) required for the propagation of feature annotation.</text>
</comment>
<feature type="binding site" evidence="2">
    <location>
        <position position="214"/>
    </location>
    <ligand>
        <name>Mg(2+)</name>
        <dbReference type="ChEBI" id="CHEBI:18420"/>
        <label>5</label>
    </ligand>
</feature>
<comment type="miscellaneous">
    <text evidence="2">Reaction mechanism of ThiL seems to utilize a direct, inline transfer of the gamma-phosphate of ATP to TMP rather than a phosphorylated enzyme intermediate.</text>
</comment>
<evidence type="ECO:0000256" key="1">
    <source>
        <dbReference type="ARBA" id="ARBA00022977"/>
    </source>
</evidence>
<dbReference type="GO" id="GO:0000287">
    <property type="term" value="F:magnesium ion binding"/>
    <property type="evidence" value="ECO:0007669"/>
    <property type="project" value="UniProtKB-UniRule"/>
</dbReference>
<keyword evidence="2" id="KW-0067">ATP-binding</keyword>
<dbReference type="PIRSF" id="PIRSF005303">
    <property type="entry name" value="Thiam_monoph_kin"/>
    <property type="match status" value="1"/>
</dbReference>
<accession>A0A411WS65</accession>
<feature type="binding site" evidence="2">
    <location>
        <position position="265"/>
    </location>
    <ligand>
        <name>substrate</name>
    </ligand>
</feature>
<feature type="binding site" evidence="2">
    <location>
        <position position="144"/>
    </location>
    <ligand>
        <name>ATP</name>
        <dbReference type="ChEBI" id="CHEBI:30616"/>
    </ligand>
</feature>
<dbReference type="Proteomes" id="UP000292307">
    <property type="component" value="Chromosome"/>
</dbReference>
<proteinExistence type="inferred from homology"/>
<protein>
    <recommendedName>
        <fullName evidence="2">Thiamine-monophosphate kinase</fullName>
        <shortName evidence="2">TMP kinase</shortName>
        <shortName evidence="2">Thiamine-phosphate kinase</shortName>
        <ecNumber evidence="2">2.7.4.16</ecNumber>
    </recommendedName>
</protein>
<keyword evidence="2" id="KW-0460">Magnesium</keyword>
<dbReference type="SUPFAM" id="SSF55326">
    <property type="entry name" value="PurM N-terminal domain-like"/>
    <property type="match status" value="1"/>
</dbReference>
<dbReference type="CDD" id="cd02194">
    <property type="entry name" value="ThiL"/>
    <property type="match status" value="1"/>
</dbReference>
<dbReference type="EMBL" id="CP036401">
    <property type="protein sequence ID" value="QBH99612.1"/>
    <property type="molecule type" value="Genomic_DNA"/>
</dbReference>
<feature type="binding site" evidence="2">
    <location>
        <position position="52"/>
    </location>
    <ligand>
        <name>substrate</name>
    </ligand>
</feature>
<feature type="domain" description="PurM-like C-terminal" evidence="4">
    <location>
        <begin position="148"/>
        <end position="307"/>
    </location>
</feature>
<dbReference type="EMBL" id="BMWV01000006">
    <property type="protein sequence ID" value="GGY46180.1"/>
    <property type="molecule type" value="Genomic_DNA"/>
</dbReference>
<dbReference type="GO" id="GO:0009229">
    <property type="term" value="P:thiamine diphosphate biosynthetic process"/>
    <property type="evidence" value="ECO:0007669"/>
    <property type="project" value="UniProtKB-UniRule"/>
</dbReference>
<sequence>MLSEFDLIKQYFVRPARAAKAQLGIGDDCALLGLAPGRSFAISSDMLVEGRHFFAGEDPYRLGHKSLAVNLSDLAAMGAQPAGFTLALALPAADRDWLAGFSAGLFALADAHDCELIGGDTTKGPLNICITVFGEVAQGQALRRDAAQPGDDIWVSGTLGDARLALAGLRGEVALAPEAQQLAGTRLHLPTPRVALGRLLAERGLARAAIDISDGLVGDLGHILERSGVGATIDIDALPAGPALAMSPAAQDVTLRRACTAAGGDDYELCFTAAPAQRAAILAAGAACGTPVTRVGRIDASPGLQLTDGQGAPLELRLAGFDHFGTGK</sequence>
<reference evidence="5" key="3">
    <citation type="submission" date="2022-12" db="EMBL/GenBank/DDBJ databases">
        <authorList>
            <person name="Sun Q."/>
            <person name="Kim S."/>
        </authorList>
    </citation>
    <scope>NUCLEOTIDE SEQUENCE</scope>
    <source>
        <strain evidence="5">KCTC 12343</strain>
    </source>
</reference>
<keyword evidence="2 5" id="KW-0418">Kinase</keyword>
<reference evidence="6 7" key="2">
    <citation type="submission" date="2019-02" db="EMBL/GenBank/DDBJ databases">
        <title>Draft Genome Sequences of Six Type Strains of the Genus Massilia.</title>
        <authorList>
            <person name="Miess H."/>
            <person name="Frediansyhah A."/>
            <person name="Gross H."/>
        </authorList>
    </citation>
    <scope>NUCLEOTIDE SEQUENCE [LARGE SCALE GENOMIC DNA]</scope>
    <source>
        <strain evidence="6 7">DSM 17472</strain>
    </source>
</reference>
<feature type="binding site" evidence="2">
    <location>
        <position position="73"/>
    </location>
    <ligand>
        <name>Mg(2+)</name>
        <dbReference type="ChEBI" id="CHEBI:18420"/>
        <label>3</label>
    </ligand>
</feature>
<comment type="pathway">
    <text evidence="2">Cofactor biosynthesis; thiamine diphosphate biosynthesis; thiamine diphosphate from thiamine phosphate: step 1/1.</text>
</comment>
<dbReference type="Pfam" id="PF00586">
    <property type="entry name" value="AIRS"/>
    <property type="match status" value="1"/>
</dbReference>
<feature type="binding site" evidence="2">
    <location>
        <position position="321"/>
    </location>
    <ligand>
        <name>substrate</name>
    </ligand>
</feature>
<feature type="binding site" evidence="2">
    <location>
        <position position="73"/>
    </location>
    <ligand>
        <name>Mg(2+)</name>
        <dbReference type="ChEBI" id="CHEBI:18420"/>
        <label>4</label>
    </ligand>
</feature>
<dbReference type="PANTHER" id="PTHR30270">
    <property type="entry name" value="THIAMINE-MONOPHOSPHATE KINASE"/>
    <property type="match status" value="1"/>
</dbReference>
<dbReference type="EC" id="2.7.4.16" evidence="2"/>
<feature type="binding site" evidence="2">
    <location>
        <position position="28"/>
    </location>
    <ligand>
        <name>Mg(2+)</name>
        <dbReference type="ChEBI" id="CHEBI:18420"/>
        <label>3</label>
    </ligand>
</feature>
<feature type="binding site" evidence="2">
    <location>
        <position position="43"/>
    </location>
    <ligand>
        <name>Mg(2+)</name>
        <dbReference type="ChEBI" id="CHEBI:18420"/>
        <label>4</label>
    </ligand>
</feature>
<keyword evidence="2" id="KW-0547">Nucleotide-binding</keyword>
<dbReference type="Gene3D" id="3.90.650.10">
    <property type="entry name" value="PurM-like C-terminal domain"/>
    <property type="match status" value="1"/>
</dbReference>
<feature type="binding site" evidence="2">
    <location>
        <position position="45"/>
    </location>
    <ligand>
        <name>Mg(2+)</name>
        <dbReference type="ChEBI" id="CHEBI:18420"/>
        <label>1</label>
    </ligand>
</feature>
<dbReference type="Gene3D" id="3.30.1330.10">
    <property type="entry name" value="PurM-like, N-terminal domain"/>
    <property type="match status" value="1"/>
</dbReference>
<dbReference type="InterPro" id="IPR006283">
    <property type="entry name" value="ThiL-like"/>
</dbReference>
<name>A0A411WS65_9BURK</name>
<feature type="domain" description="PurM-like N-terminal" evidence="3">
    <location>
        <begin position="26"/>
        <end position="136"/>
    </location>
</feature>
<keyword evidence="1 2" id="KW-0784">Thiamine biosynthesis</keyword>
<dbReference type="InterPro" id="IPR036676">
    <property type="entry name" value="PurM-like_C_sf"/>
</dbReference>
<feature type="binding site" evidence="2">
    <location>
        <position position="28"/>
    </location>
    <ligand>
        <name>Mg(2+)</name>
        <dbReference type="ChEBI" id="CHEBI:18420"/>
        <label>4</label>
    </ligand>
</feature>
<feature type="binding site" evidence="2">
    <location>
        <position position="73"/>
    </location>
    <ligand>
        <name>Mg(2+)</name>
        <dbReference type="ChEBI" id="CHEBI:18420"/>
        <label>2</label>
    </ligand>
</feature>
<keyword evidence="2" id="KW-0479">Metal-binding</keyword>
<dbReference type="GO" id="GO:0009030">
    <property type="term" value="F:thiamine-phosphate kinase activity"/>
    <property type="evidence" value="ECO:0007669"/>
    <property type="project" value="UniProtKB-UniRule"/>
</dbReference>
<dbReference type="RefSeq" id="WP_131143766.1">
    <property type="nucleotide sequence ID" value="NZ_BMWV01000006.1"/>
</dbReference>
<comment type="catalytic activity">
    <reaction evidence="2">
        <text>thiamine phosphate + ATP = thiamine diphosphate + ADP</text>
        <dbReference type="Rhea" id="RHEA:15913"/>
        <dbReference type="ChEBI" id="CHEBI:30616"/>
        <dbReference type="ChEBI" id="CHEBI:37575"/>
        <dbReference type="ChEBI" id="CHEBI:58937"/>
        <dbReference type="ChEBI" id="CHEBI:456216"/>
        <dbReference type="EC" id="2.7.4.16"/>
    </reaction>
</comment>